<dbReference type="GO" id="GO:0031177">
    <property type="term" value="F:phosphopantetheine binding"/>
    <property type="evidence" value="ECO:0007669"/>
    <property type="project" value="InterPro"/>
</dbReference>
<dbReference type="GO" id="GO:0008610">
    <property type="term" value="P:lipid biosynthetic process"/>
    <property type="evidence" value="ECO:0007669"/>
    <property type="project" value="UniProtKB-ARBA"/>
</dbReference>
<feature type="domain" description="Carrier" evidence="5">
    <location>
        <begin position="1355"/>
        <end position="1430"/>
    </location>
</feature>
<dbReference type="InterPro" id="IPR042099">
    <property type="entry name" value="ANL_N_sf"/>
</dbReference>
<dbReference type="RefSeq" id="WP_176947067.1">
    <property type="nucleotide sequence ID" value="NZ_FNCC01000019.1"/>
</dbReference>
<reference evidence="7" key="1">
    <citation type="submission" date="2016-10" db="EMBL/GenBank/DDBJ databases">
        <authorList>
            <person name="Varghese N."/>
            <person name="Submissions S."/>
        </authorList>
    </citation>
    <scope>NUCLEOTIDE SEQUENCE [LARGE SCALE GENOMIC DNA]</scope>
    <source>
        <strain evidence="7">CGMCC 4.3506</strain>
    </source>
</reference>
<dbReference type="GO" id="GO:0044550">
    <property type="term" value="P:secondary metabolite biosynthetic process"/>
    <property type="evidence" value="ECO:0007669"/>
    <property type="project" value="TreeGrafter"/>
</dbReference>
<dbReference type="Gene3D" id="3.30.559.10">
    <property type="entry name" value="Chloramphenicol acetyltransferase-like domain"/>
    <property type="match status" value="2"/>
</dbReference>
<protein>
    <submittedName>
        <fullName evidence="6">Amino acid adenylation domain-containing protein</fullName>
    </submittedName>
</protein>
<dbReference type="NCBIfam" id="TIGR01733">
    <property type="entry name" value="AA-adenyl-dom"/>
    <property type="match status" value="1"/>
</dbReference>
<keyword evidence="7" id="KW-1185">Reference proteome</keyword>
<dbReference type="Pfam" id="PF13193">
    <property type="entry name" value="AMP-binding_C"/>
    <property type="match status" value="1"/>
</dbReference>
<dbReference type="PANTHER" id="PTHR45527:SF1">
    <property type="entry name" value="FATTY ACID SYNTHASE"/>
    <property type="match status" value="1"/>
</dbReference>
<dbReference type="Gene3D" id="3.30.300.30">
    <property type="match status" value="1"/>
</dbReference>
<dbReference type="Pfam" id="PF00550">
    <property type="entry name" value="PP-binding"/>
    <property type="match status" value="1"/>
</dbReference>
<comment type="cofactor">
    <cofactor evidence="1">
        <name>pantetheine 4'-phosphate</name>
        <dbReference type="ChEBI" id="CHEBI:47942"/>
    </cofactor>
</comment>
<feature type="compositionally biased region" description="Polar residues" evidence="4">
    <location>
        <begin position="1480"/>
        <end position="1489"/>
    </location>
</feature>
<dbReference type="SUPFAM" id="SSF47336">
    <property type="entry name" value="ACP-like"/>
    <property type="match status" value="1"/>
</dbReference>
<accession>A0A1G8BDX8</accession>
<dbReference type="Gene3D" id="3.40.50.12780">
    <property type="entry name" value="N-terminal domain of ligase-like"/>
    <property type="match status" value="1"/>
</dbReference>
<keyword evidence="3" id="KW-0597">Phosphoprotein</keyword>
<dbReference type="PIRSF" id="PIRSF001617">
    <property type="entry name" value="Alpha-AR"/>
    <property type="match status" value="1"/>
</dbReference>
<dbReference type="PANTHER" id="PTHR45527">
    <property type="entry name" value="NONRIBOSOMAL PEPTIDE SYNTHETASE"/>
    <property type="match status" value="1"/>
</dbReference>
<dbReference type="EMBL" id="FNCC01000019">
    <property type="protein sequence ID" value="SDH31274.1"/>
    <property type="molecule type" value="Genomic_DNA"/>
</dbReference>
<organism evidence="6 7">
    <name type="scientific">Lentzea fradiae</name>
    <dbReference type="NCBI Taxonomy" id="200378"/>
    <lineage>
        <taxon>Bacteria</taxon>
        <taxon>Bacillati</taxon>
        <taxon>Actinomycetota</taxon>
        <taxon>Actinomycetes</taxon>
        <taxon>Pseudonocardiales</taxon>
        <taxon>Pseudonocardiaceae</taxon>
        <taxon>Lentzea</taxon>
    </lineage>
</organism>
<dbReference type="InterPro" id="IPR023213">
    <property type="entry name" value="CAT-like_dom_sf"/>
</dbReference>
<feature type="region of interest" description="Disordered" evidence="4">
    <location>
        <begin position="1334"/>
        <end position="1359"/>
    </location>
</feature>
<dbReference type="Gene3D" id="1.10.1200.10">
    <property type="entry name" value="ACP-like"/>
    <property type="match status" value="1"/>
</dbReference>
<dbReference type="InterPro" id="IPR009081">
    <property type="entry name" value="PP-bd_ACP"/>
</dbReference>
<dbReference type="Pfam" id="PF00501">
    <property type="entry name" value="AMP-binding"/>
    <property type="match status" value="1"/>
</dbReference>
<dbReference type="Gene3D" id="3.30.559.30">
    <property type="entry name" value="Nonribosomal peptide synthetase, condensation domain"/>
    <property type="match status" value="2"/>
</dbReference>
<dbReference type="InterPro" id="IPR020806">
    <property type="entry name" value="PKS_PP-bd"/>
</dbReference>
<dbReference type="Proteomes" id="UP000199623">
    <property type="component" value="Unassembled WGS sequence"/>
</dbReference>
<dbReference type="CDD" id="cd05930">
    <property type="entry name" value="A_NRPS"/>
    <property type="match status" value="1"/>
</dbReference>
<dbReference type="GO" id="GO:0005737">
    <property type="term" value="C:cytoplasm"/>
    <property type="evidence" value="ECO:0007669"/>
    <property type="project" value="TreeGrafter"/>
</dbReference>
<evidence type="ECO:0000313" key="7">
    <source>
        <dbReference type="Proteomes" id="UP000199623"/>
    </source>
</evidence>
<gene>
    <name evidence="6" type="ORF">SAMN05216553_11919</name>
</gene>
<evidence type="ECO:0000256" key="1">
    <source>
        <dbReference type="ARBA" id="ARBA00001957"/>
    </source>
</evidence>
<dbReference type="SMART" id="SM00823">
    <property type="entry name" value="PKS_PP"/>
    <property type="match status" value="1"/>
</dbReference>
<dbReference type="SUPFAM" id="SSF56801">
    <property type="entry name" value="Acetyl-CoA synthetase-like"/>
    <property type="match status" value="1"/>
</dbReference>
<evidence type="ECO:0000256" key="4">
    <source>
        <dbReference type="SAM" id="MobiDB-lite"/>
    </source>
</evidence>
<dbReference type="STRING" id="200378.SAMN05216553_11919"/>
<sequence>MFPVRRDPVPVSSAQERFWFVDQLRPGTGLHNLAFGVDVAGELDTGAVERALTRIVRRHEVLRTRFEVHDGALTQRFAAGPGDVVEVLEVGDVARLEDLTSELAHRPFDYDGGPMLRMALLRSAADRHRLVLVAHHAVFDGWSLGVFLAEFAELYRAESTGRSAVLPELELHHTDYAVWESQARESGAFAEDQAYWTALLGAGGGSPPLEQATDFPRPARPRMRGRAHRFTVPAELAERVGRLAAEESATPFTAWLALFALLLHRRGGQEDLCVGGPVSHRPDERFEHVIGPFLNVLVFRCDLSGDPTFRELLGRLRGTVTGALAHQGLPLQAWSDGAGRPRGAGAPPFRAALAFQPSGGAEVDLGEGLEVRTFPIEVRHAQNDLSLFLSPAAQGFDAMALYDTDLFRADTVERLCGDLLDLARRLTRDPDLPLRRVRGRTAERPERAGRDGLFPLARQQYRWWAAERDRPGDPAWKSARVVTGAFDPDVLRTALAGVEWRHEVLRTRLCEQEGEPRLRIAEPGGLVLREHDLESEEELATLVRRVVSAPVDLTADAPVTADLARVGGRSVLLLAAHRFALDENSLGTLLSDLVAGRADEQELGFADYTLWQQRRSGNAGHRLGAPPVLTLPAPQGGQGAARLPLSVPAERLDALCESENVPLHAVVTAGLAVVLARYAGRHDLVIGACSVDRVLPGVAGCFTDVLPVRVEVREEASFRDLVLATAAAWADAEADRDVPAGAAPSPTAVVRLSEPDPAEVADANPGTPFDLLVDVRRHPGVLAGEVRYRADAVAVPGLAGHLAHLLTELAAHPDRPTGRTPTLPPAEHRAVLGALATPDLPGGDATLHGGFEDFAARTPDAPALDDGGREWTYRELNAWANRIAHGLMRAGVTAGRPVVLLMRNGPVAVAALLGVLKAGGAFACLDPRTPSARLEQVLAGLAPALVLTDQDTAAEHGALADLVLAEHAAGPGVADFAGQPAVDPGLGVRPGDLAYVAHTSGSTGRPKAIPHRHRDLAQFVRWQSEEFGIGPGARVGQLAAPAFDVAYCEIFGALCHGATLCLRPAEGAADPAVIGAWLHERRITLLQIIPRLFREVLRALDAHGLAERHLAGVRTVLFVGEALPAELVTGLLRRFDRLRPVNVYGPTEVVAATFHPVERPPEGTATVPVGRPVPGRTLVLCDEAGRLCPPGVAGEIWIGSRYLSDGYRGDEEQTRSRYRSSPFPELPGVLYRTGDLAVLRPDGLLTFVGRTDNQVKLSGVRVELEEVEAAVTAHPGVRECVAQVRVHGESQRLVVHVVADGPIDDLTAFLRRTAPPQLVPADVVPLESLPRNANGKVDRAALPEPPARASSGGAEPGTPLERHLAELAREVLGVDRVGPADDLFDLGGNSLQAARFVNRIRDAYGVDVPLQALLENPTVAATAAAVEDARRELGHADRLARIEHDLDRLSDDEVHALLARHRAAQTDHELEKRDRHGTVPSGTSRPAGA</sequence>
<dbReference type="GO" id="GO:0043041">
    <property type="term" value="P:amino acid activation for nonribosomal peptide biosynthetic process"/>
    <property type="evidence" value="ECO:0007669"/>
    <property type="project" value="TreeGrafter"/>
</dbReference>
<dbReference type="InterPro" id="IPR045851">
    <property type="entry name" value="AMP-bd_C_sf"/>
</dbReference>
<evidence type="ECO:0000256" key="3">
    <source>
        <dbReference type="ARBA" id="ARBA00022553"/>
    </source>
</evidence>
<dbReference type="InterPro" id="IPR036736">
    <property type="entry name" value="ACP-like_sf"/>
</dbReference>
<dbReference type="CDD" id="cd19531">
    <property type="entry name" value="LCL_NRPS-like"/>
    <property type="match status" value="1"/>
</dbReference>
<dbReference type="PROSITE" id="PS00455">
    <property type="entry name" value="AMP_BINDING"/>
    <property type="match status" value="1"/>
</dbReference>
<dbReference type="InterPro" id="IPR000873">
    <property type="entry name" value="AMP-dep_synth/lig_dom"/>
</dbReference>
<dbReference type="InterPro" id="IPR020845">
    <property type="entry name" value="AMP-binding_CS"/>
</dbReference>
<dbReference type="Pfam" id="PF00668">
    <property type="entry name" value="Condensation"/>
    <property type="match status" value="2"/>
</dbReference>
<dbReference type="InterPro" id="IPR025110">
    <property type="entry name" value="AMP-bd_C"/>
</dbReference>
<name>A0A1G8BDX8_9PSEU</name>
<evidence type="ECO:0000259" key="5">
    <source>
        <dbReference type="PROSITE" id="PS50075"/>
    </source>
</evidence>
<feature type="region of interest" description="Disordered" evidence="4">
    <location>
        <begin position="1463"/>
        <end position="1489"/>
    </location>
</feature>
<dbReference type="InterPro" id="IPR010071">
    <property type="entry name" value="AA_adenyl_dom"/>
</dbReference>
<evidence type="ECO:0000313" key="6">
    <source>
        <dbReference type="EMBL" id="SDH31274.1"/>
    </source>
</evidence>
<dbReference type="SUPFAM" id="SSF52777">
    <property type="entry name" value="CoA-dependent acyltransferases"/>
    <property type="match status" value="4"/>
</dbReference>
<keyword evidence="2" id="KW-0596">Phosphopantetheine</keyword>
<feature type="compositionally biased region" description="Basic and acidic residues" evidence="4">
    <location>
        <begin position="1464"/>
        <end position="1477"/>
    </location>
</feature>
<dbReference type="PROSITE" id="PS50075">
    <property type="entry name" value="CARRIER"/>
    <property type="match status" value="1"/>
</dbReference>
<dbReference type="GO" id="GO:0003824">
    <property type="term" value="F:catalytic activity"/>
    <property type="evidence" value="ECO:0007669"/>
    <property type="project" value="InterPro"/>
</dbReference>
<dbReference type="InterPro" id="IPR001242">
    <property type="entry name" value="Condensation_dom"/>
</dbReference>
<proteinExistence type="predicted"/>
<evidence type="ECO:0000256" key="2">
    <source>
        <dbReference type="ARBA" id="ARBA00022450"/>
    </source>
</evidence>